<dbReference type="GO" id="GO:0017150">
    <property type="term" value="F:tRNA dihydrouridine synthase activity"/>
    <property type="evidence" value="ECO:0007669"/>
    <property type="project" value="InterPro"/>
</dbReference>
<evidence type="ECO:0000256" key="6">
    <source>
        <dbReference type="ARBA" id="ARBA00022694"/>
    </source>
</evidence>
<comment type="cofactor">
    <cofactor evidence="1 12 14">
        <name>FMN</name>
        <dbReference type="ChEBI" id="CHEBI:58210"/>
    </cofactor>
</comment>
<keyword evidence="7" id="KW-0521">NADP</keyword>
<feature type="domain" description="DUS-like FMN-binding" evidence="15">
    <location>
        <begin position="13"/>
        <end position="311"/>
    </location>
</feature>
<keyword evidence="8" id="KW-0694">RNA-binding</keyword>
<feature type="binding site" evidence="14">
    <location>
        <position position="170"/>
    </location>
    <ligand>
        <name>FMN</name>
        <dbReference type="ChEBI" id="CHEBI:58210"/>
    </ligand>
</feature>
<dbReference type="Gene3D" id="3.20.20.70">
    <property type="entry name" value="Aldolase class I"/>
    <property type="match status" value="1"/>
</dbReference>
<keyword evidence="5 12" id="KW-0288">FMN</keyword>
<dbReference type="Proteomes" id="UP000199662">
    <property type="component" value="Unassembled WGS sequence"/>
</dbReference>
<dbReference type="InterPro" id="IPR013785">
    <property type="entry name" value="Aldolase_TIM"/>
</dbReference>
<keyword evidence="14" id="KW-0547">Nucleotide-binding</keyword>
<evidence type="ECO:0000256" key="8">
    <source>
        <dbReference type="ARBA" id="ARBA00022884"/>
    </source>
</evidence>
<evidence type="ECO:0000313" key="16">
    <source>
        <dbReference type="EMBL" id="SEJ92642.1"/>
    </source>
</evidence>
<dbReference type="STRING" id="84035.SAMN05660742_1254"/>
<dbReference type="SUPFAM" id="SSF51395">
    <property type="entry name" value="FMN-linked oxidoreductases"/>
    <property type="match status" value="1"/>
</dbReference>
<keyword evidence="9 12" id="KW-0560">Oxidoreductase</keyword>
<dbReference type="EMBL" id="FNZK01000025">
    <property type="protein sequence ID" value="SEJ92642.1"/>
    <property type="molecule type" value="Genomic_DNA"/>
</dbReference>
<dbReference type="Gene3D" id="1.10.1200.80">
    <property type="entry name" value="Putative flavin oxidoreducatase, domain 2"/>
    <property type="match status" value="1"/>
</dbReference>
<evidence type="ECO:0000256" key="4">
    <source>
        <dbReference type="ARBA" id="ARBA00022630"/>
    </source>
</evidence>
<feature type="active site" description="Proton donor" evidence="13">
    <location>
        <position position="101"/>
    </location>
</feature>
<feature type="binding site" evidence="14">
    <location>
        <position position="140"/>
    </location>
    <ligand>
        <name>FMN</name>
        <dbReference type="ChEBI" id="CHEBI:58210"/>
    </ligand>
</feature>
<evidence type="ECO:0000313" key="17">
    <source>
        <dbReference type="Proteomes" id="UP000199662"/>
    </source>
</evidence>
<feature type="binding site" evidence="14">
    <location>
        <begin position="16"/>
        <end position="18"/>
    </location>
    <ligand>
        <name>FMN</name>
        <dbReference type="ChEBI" id="CHEBI:58210"/>
    </ligand>
</feature>
<comment type="similarity">
    <text evidence="12">Belongs to the dus family.</text>
</comment>
<evidence type="ECO:0000256" key="10">
    <source>
        <dbReference type="ARBA" id="ARBA00048205"/>
    </source>
</evidence>
<dbReference type="PROSITE" id="PS01136">
    <property type="entry name" value="UPF0034"/>
    <property type="match status" value="1"/>
</dbReference>
<feature type="binding site" evidence="14">
    <location>
        <begin position="225"/>
        <end position="226"/>
    </location>
    <ligand>
        <name>FMN</name>
        <dbReference type="ChEBI" id="CHEBI:58210"/>
    </ligand>
</feature>
<comment type="catalytic activity">
    <reaction evidence="11">
        <text>a 5,6-dihydrouridine in tRNA + NAD(+) = a uridine in tRNA + NADH + H(+)</text>
        <dbReference type="Rhea" id="RHEA:54452"/>
        <dbReference type="Rhea" id="RHEA-COMP:13339"/>
        <dbReference type="Rhea" id="RHEA-COMP:13887"/>
        <dbReference type="ChEBI" id="CHEBI:15378"/>
        <dbReference type="ChEBI" id="CHEBI:57540"/>
        <dbReference type="ChEBI" id="CHEBI:57945"/>
        <dbReference type="ChEBI" id="CHEBI:65315"/>
        <dbReference type="ChEBI" id="CHEBI:74443"/>
    </reaction>
</comment>
<dbReference type="Pfam" id="PF01207">
    <property type="entry name" value="Dus"/>
    <property type="match status" value="1"/>
</dbReference>
<protein>
    <recommendedName>
        <fullName evidence="12">tRNA-dihydrouridine synthase</fullName>
        <ecNumber evidence="12">1.3.1.-</ecNumber>
    </recommendedName>
</protein>
<reference evidence="16 17" key="1">
    <citation type="submission" date="2016-10" db="EMBL/GenBank/DDBJ databases">
        <authorList>
            <person name="de Groot N.N."/>
        </authorList>
    </citation>
    <scope>NUCLEOTIDE SEQUENCE [LARGE SCALE GENOMIC DNA]</scope>
    <source>
        <strain evidence="16 17">DSM 2179</strain>
    </source>
</reference>
<dbReference type="EC" id="1.3.1.-" evidence="12"/>
<dbReference type="PANTHER" id="PTHR45846:SF1">
    <property type="entry name" value="TRNA-DIHYDROURIDINE(47) SYNTHASE [NAD(P)(+)]-LIKE"/>
    <property type="match status" value="1"/>
</dbReference>
<evidence type="ECO:0000256" key="7">
    <source>
        <dbReference type="ARBA" id="ARBA00022857"/>
    </source>
</evidence>
<dbReference type="InterPro" id="IPR001269">
    <property type="entry name" value="DUS_fam"/>
</dbReference>
<evidence type="ECO:0000256" key="1">
    <source>
        <dbReference type="ARBA" id="ARBA00001917"/>
    </source>
</evidence>
<dbReference type="GO" id="GO:0050660">
    <property type="term" value="F:flavin adenine dinucleotide binding"/>
    <property type="evidence" value="ECO:0007669"/>
    <property type="project" value="InterPro"/>
</dbReference>
<organism evidence="16 17">
    <name type="scientific">Propionispira arboris</name>
    <dbReference type="NCBI Taxonomy" id="84035"/>
    <lineage>
        <taxon>Bacteria</taxon>
        <taxon>Bacillati</taxon>
        <taxon>Bacillota</taxon>
        <taxon>Negativicutes</taxon>
        <taxon>Selenomonadales</taxon>
        <taxon>Selenomonadaceae</taxon>
        <taxon>Propionispira</taxon>
    </lineage>
</organism>
<comment type="function">
    <text evidence="2 12">Catalyzes the synthesis of 5,6-dihydrouridine (D), a modified base found in the D-loop of most tRNAs, via the reduction of the C5-C6 double bond in target uridines.</text>
</comment>
<evidence type="ECO:0000256" key="11">
    <source>
        <dbReference type="ARBA" id="ARBA00048802"/>
    </source>
</evidence>
<dbReference type="RefSeq" id="WP_091835213.1">
    <property type="nucleotide sequence ID" value="NZ_FNZK01000025.1"/>
</dbReference>
<keyword evidence="4 12" id="KW-0285">Flavoprotein</keyword>
<dbReference type="PIRSF" id="PIRSF006621">
    <property type="entry name" value="Dus"/>
    <property type="match status" value="1"/>
</dbReference>
<evidence type="ECO:0000256" key="5">
    <source>
        <dbReference type="ARBA" id="ARBA00022643"/>
    </source>
</evidence>
<evidence type="ECO:0000259" key="15">
    <source>
        <dbReference type="Pfam" id="PF01207"/>
    </source>
</evidence>
<evidence type="ECO:0000256" key="14">
    <source>
        <dbReference type="PIRSR" id="PIRSR006621-2"/>
    </source>
</evidence>
<dbReference type="GO" id="GO:0000049">
    <property type="term" value="F:tRNA binding"/>
    <property type="evidence" value="ECO:0007669"/>
    <property type="project" value="UniProtKB-KW"/>
</dbReference>
<dbReference type="InterPro" id="IPR004652">
    <property type="entry name" value="DusB-like"/>
</dbReference>
<evidence type="ECO:0000256" key="9">
    <source>
        <dbReference type="ARBA" id="ARBA00023002"/>
    </source>
</evidence>
<dbReference type="InterPro" id="IPR035587">
    <property type="entry name" value="DUS-like_FMN-bd"/>
</dbReference>
<evidence type="ECO:0000256" key="13">
    <source>
        <dbReference type="PIRSR" id="PIRSR006621-1"/>
    </source>
</evidence>
<evidence type="ECO:0000256" key="12">
    <source>
        <dbReference type="PIRNR" id="PIRNR006621"/>
    </source>
</evidence>
<evidence type="ECO:0000256" key="3">
    <source>
        <dbReference type="ARBA" id="ARBA00022555"/>
    </source>
</evidence>
<keyword evidence="3" id="KW-0820">tRNA-binding</keyword>
<name>A0A1H7CZI1_9FIRM</name>
<proteinExistence type="inferred from homology"/>
<dbReference type="InterPro" id="IPR018517">
    <property type="entry name" value="tRNA_hU_synthase_CS"/>
</dbReference>
<evidence type="ECO:0000256" key="2">
    <source>
        <dbReference type="ARBA" id="ARBA00002790"/>
    </source>
</evidence>
<dbReference type="NCBIfam" id="TIGR00737">
    <property type="entry name" value="nifR3_yhdG"/>
    <property type="match status" value="1"/>
</dbReference>
<dbReference type="AlphaFoldDB" id="A0A1H7CZI1"/>
<keyword evidence="6 12" id="KW-0819">tRNA processing</keyword>
<sequence>MQIGNIEIKNPLILAPMAGVTDMAYRILATELGCGLVYSEMVSDQGINYRNAHTLEMLKTNPAEHPLTLQLFSAEPKRLAEAAKYVESIGCADIIDINMGCPAPKIVKNKEGSALMCDPKLAFSIMKAVRHAVKMPVTVKMRKGWDAEHVNVVSMAKLAEEAGMDAIAVHGRTREEFYRGVADWDIIAEVKQVVNIPVIGNGDIRTGLDAKKIFEQTQCDAVMIGRAAQGNPWIFRKINHFLQTGQELPDPTMQERMNLILRHLDMLIENKGEYIGPREMRKHATWYTKGLPHSAELRNLFNQAENREEFTVILKKLLLFNESVEKIDKEKKTTYNI</sequence>
<dbReference type="CDD" id="cd02801">
    <property type="entry name" value="DUS_like_FMN"/>
    <property type="match status" value="1"/>
</dbReference>
<accession>A0A1H7CZI1</accession>
<dbReference type="InterPro" id="IPR024036">
    <property type="entry name" value="tRNA-dHydroUridine_Synthase_C"/>
</dbReference>
<gene>
    <name evidence="16" type="ORF">SAMN05660742_1254</name>
</gene>
<comment type="catalytic activity">
    <reaction evidence="10">
        <text>a 5,6-dihydrouridine in tRNA + NADP(+) = a uridine in tRNA + NADPH + H(+)</text>
        <dbReference type="Rhea" id="RHEA:23624"/>
        <dbReference type="Rhea" id="RHEA-COMP:13339"/>
        <dbReference type="Rhea" id="RHEA-COMP:13887"/>
        <dbReference type="ChEBI" id="CHEBI:15378"/>
        <dbReference type="ChEBI" id="CHEBI:57783"/>
        <dbReference type="ChEBI" id="CHEBI:58349"/>
        <dbReference type="ChEBI" id="CHEBI:65315"/>
        <dbReference type="ChEBI" id="CHEBI:74443"/>
    </reaction>
</comment>
<keyword evidence="17" id="KW-1185">Reference proteome</keyword>
<feature type="binding site" evidence="14">
    <location>
        <position position="70"/>
    </location>
    <ligand>
        <name>FMN</name>
        <dbReference type="ChEBI" id="CHEBI:58210"/>
    </ligand>
</feature>
<dbReference type="PANTHER" id="PTHR45846">
    <property type="entry name" value="TRNA-DIHYDROURIDINE(47) SYNTHASE [NAD(P)(+)]-LIKE"/>
    <property type="match status" value="1"/>
</dbReference>